<dbReference type="Pfam" id="PF07719">
    <property type="entry name" value="TPR_2"/>
    <property type="match status" value="1"/>
</dbReference>
<feature type="repeat" description="TPR" evidence="3">
    <location>
        <begin position="491"/>
        <end position="524"/>
    </location>
</feature>
<name>A0A975G106_9CAUL</name>
<keyword evidence="6" id="KW-1185">Reference proteome</keyword>
<accession>A0A975G106</accession>
<evidence type="ECO:0000313" key="6">
    <source>
        <dbReference type="Proteomes" id="UP000676409"/>
    </source>
</evidence>
<dbReference type="PANTHER" id="PTHR45586:SF1">
    <property type="entry name" value="LIPOPOLYSACCHARIDE ASSEMBLY PROTEIN B"/>
    <property type="match status" value="1"/>
</dbReference>
<sequence>MTKTRLLLNASLAALATLSLAACASAPSSLQVAGLRPSETAEARPAPVSDQASLYGLFLAGQEALNHGNGEQAAEFFSRAAARDPVTGSLKERAFTAALVAGDVPRAATLAPGPDEGSLGSQRLGRLTKAVDALARGDGKTAQATLAGEPLGPPHRAASLLLAPWAAAEAGDWKAALALPEARGDRLVDSLSRLNQALLLERAKHYDEADAAFRKLIAEGDGSGITTGAYAEFLQRRGRTADAIALCDASLKGDANNHTIKLIRDHAAAGQPAPPMPTLNQGAAQALLAPAAILLAEKQPELGLTYLRLVLRLDPQRDEAWILVGDAMNGAGDVEAAREAYQHVQPGSADYVAARGRLIQTYDLPANAEKVLAIAQDTVKAAPNDDDALAQLADALRTSERFDESAKAMDTLLAHLGPRASWEAYYMRGIALDRAGHWEGAEKDFRKALELKPDESEVLNYLGYSWIDRGQNLEQAKAMVEKAVASKPDSGAMVDSLGWAYYRLGQYGPAVEQLEHATELEPSDPDINDHLGDAYWQAGRKIEARFQWQLVLTLQPEAKLKTDVEAKLQYGLTPGGKPALPPASVAQR</sequence>
<feature type="chain" id="PRO_5037386373" evidence="4">
    <location>
        <begin position="22"/>
        <end position="588"/>
    </location>
</feature>
<dbReference type="Pfam" id="PF13414">
    <property type="entry name" value="TPR_11"/>
    <property type="match status" value="1"/>
</dbReference>
<dbReference type="InterPro" id="IPR013105">
    <property type="entry name" value="TPR_2"/>
</dbReference>
<dbReference type="PANTHER" id="PTHR45586">
    <property type="entry name" value="TPR REPEAT-CONTAINING PROTEIN PA4667"/>
    <property type="match status" value="1"/>
</dbReference>
<dbReference type="AlphaFoldDB" id="A0A975G106"/>
<feature type="signal peptide" evidence="4">
    <location>
        <begin position="1"/>
        <end position="21"/>
    </location>
</feature>
<dbReference type="KEGG" id="caul:KCG34_01620"/>
<protein>
    <submittedName>
        <fullName evidence="5">Tetratricopeptide repeat protein</fullName>
    </submittedName>
</protein>
<evidence type="ECO:0000313" key="5">
    <source>
        <dbReference type="EMBL" id="QUD88614.1"/>
    </source>
</evidence>
<dbReference type="PROSITE" id="PS50005">
    <property type="entry name" value="TPR"/>
    <property type="match status" value="2"/>
</dbReference>
<dbReference type="RefSeq" id="WP_211938664.1">
    <property type="nucleotide sequence ID" value="NZ_CP073078.1"/>
</dbReference>
<dbReference type="Gene3D" id="1.25.40.10">
    <property type="entry name" value="Tetratricopeptide repeat domain"/>
    <property type="match status" value="3"/>
</dbReference>
<evidence type="ECO:0000256" key="4">
    <source>
        <dbReference type="SAM" id="SignalP"/>
    </source>
</evidence>
<evidence type="ECO:0000256" key="2">
    <source>
        <dbReference type="ARBA" id="ARBA00022803"/>
    </source>
</evidence>
<reference evidence="5" key="1">
    <citation type="submission" date="2021-04" db="EMBL/GenBank/DDBJ databases">
        <title>The complete genome sequence of Caulobacter sp. S6.</title>
        <authorList>
            <person name="Tang Y."/>
            <person name="Ouyang W."/>
            <person name="Liu Q."/>
            <person name="Huang B."/>
            <person name="Guo Z."/>
            <person name="Lei P."/>
        </authorList>
    </citation>
    <scope>NUCLEOTIDE SEQUENCE</scope>
    <source>
        <strain evidence="5">S6</strain>
    </source>
</reference>
<dbReference type="SMART" id="SM00028">
    <property type="entry name" value="TPR"/>
    <property type="match status" value="7"/>
</dbReference>
<dbReference type="EMBL" id="CP073078">
    <property type="protein sequence ID" value="QUD88614.1"/>
    <property type="molecule type" value="Genomic_DNA"/>
</dbReference>
<keyword evidence="4" id="KW-0732">Signal</keyword>
<evidence type="ECO:0000256" key="1">
    <source>
        <dbReference type="ARBA" id="ARBA00022737"/>
    </source>
</evidence>
<dbReference type="SUPFAM" id="SSF48452">
    <property type="entry name" value="TPR-like"/>
    <property type="match status" value="2"/>
</dbReference>
<proteinExistence type="predicted"/>
<keyword evidence="1" id="KW-0677">Repeat</keyword>
<dbReference type="InterPro" id="IPR011990">
    <property type="entry name" value="TPR-like_helical_dom_sf"/>
</dbReference>
<organism evidence="5 6">
    <name type="scientific">Phenylobacterium montanum</name>
    <dbReference type="NCBI Taxonomy" id="2823693"/>
    <lineage>
        <taxon>Bacteria</taxon>
        <taxon>Pseudomonadati</taxon>
        <taxon>Pseudomonadota</taxon>
        <taxon>Alphaproteobacteria</taxon>
        <taxon>Caulobacterales</taxon>
        <taxon>Caulobacteraceae</taxon>
        <taxon>Phenylobacterium</taxon>
    </lineage>
</organism>
<keyword evidence="2 3" id="KW-0802">TPR repeat</keyword>
<dbReference type="InterPro" id="IPR051012">
    <property type="entry name" value="CellSynth/LPSAsmb/PSIAsmb"/>
</dbReference>
<dbReference type="InterPro" id="IPR019734">
    <property type="entry name" value="TPR_rpt"/>
</dbReference>
<evidence type="ECO:0000256" key="3">
    <source>
        <dbReference type="PROSITE-ProRule" id="PRU00339"/>
    </source>
</evidence>
<feature type="repeat" description="TPR" evidence="3">
    <location>
        <begin position="422"/>
        <end position="455"/>
    </location>
</feature>
<gene>
    <name evidence="5" type="ORF">KCG34_01620</name>
</gene>
<dbReference type="Proteomes" id="UP000676409">
    <property type="component" value="Chromosome"/>
</dbReference>
<dbReference type="PROSITE" id="PS51257">
    <property type="entry name" value="PROKAR_LIPOPROTEIN"/>
    <property type="match status" value="1"/>
</dbReference>